<dbReference type="PANTHER" id="PTHR10443">
    <property type="entry name" value="MICROSOMAL DIPEPTIDASE"/>
    <property type="match status" value="1"/>
</dbReference>
<dbReference type="Gene3D" id="1.10.287.650">
    <property type="entry name" value="L27 domain"/>
    <property type="match status" value="1"/>
</dbReference>
<feature type="chain" id="PRO_5024346342" evidence="1">
    <location>
        <begin position="22"/>
        <end position="406"/>
    </location>
</feature>
<dbReference type="CDD" id="cd01301">
    <property type="entry name" value="rDP_like"/>
    <property type="match status" value="1"/>
</dbReference>
<dbReference type="GO" id="GO:0006508">
    <property type="term" value="P:proteolysis"/>
    <property type="evidence" value="ECO:0007669"/>
    <property type="project" value="InterPro"/>
</dbReference>
<evidence type="ECO:0000313" key="2">
    <source>
        <dbReference type="EMBL" id="KAA5801087.1"/>
    </source>
</evidence>
<reference evidence="2 3" key="1">
    <citation type="submission" date="2019-09" db="EMBL/GenBank/DDBJ databases">
        <authorList>
            <person name="Kevbrin V."/>
            <person name="Grouzdev D.S."/>
        </authorList>
    </citation>
    <scope>NUCLEOTIDE SEQUENCE [LARGE SCALE GENOMIC DNA]</scope>
    <source>
        <strain evidence="2 3">G-192</strain>
    </source>
</reference>
<dbReference type="InterPro" id="IPR008257">
    <property type="entry name" value="Pept_M19"/>
</dbReference>
<organism evidence="2 3">
    <name type="scientific">Alkalicaulis satelles</name>
    <dbReference type="NCBI Taxonomy" id="2609175"/>
    <lineage>
        <taxon>Bacteria</taxon>
        <taxon>Pseudomonadati</taxon>
        <taxon>Pseudomonadota</taxon>
        <taxon>Alphaproteobacteria</taxon>
        <taxon>Maricaulales</taxon>
        <taxon>Maricaulaceae</taxon>
        <taxon>Alkalicaulis</taxon>
    </lineage>
</organism>
<dbReference type="AlphaFoldDB" id="A0A5M6ZBC5"/>
<keyword evidence="1" id="KW-0732">Signal</keyword>
<dbReference type="Pfam" id="PF01244">
    <property type="entry name" value="Peptidase_M19"/>
    <property type="match status" value="1"/>
</dbReference>
<sequence>MIRTCLAALAAFALMAGAAAADRQAREVSEAEARAVHARVLTLDTHIDIPRGYATHAIDPGGFTRLQNDLPKMRAGGLDAAFLIVYAGQGPLDDDGYASARATAENTYQAIMRMTRAYPDQIALARTADEVEAIHAEGRLVALIGIENGYLLGPSLDDLPLWAERGVRYVGLTHFGHNQFAGSSNPLERLGDSDEDPGLSELGRALIPALNDHGILVDVSHVGKRSMMEAVALSRAPIIASHSGASGYYENARNLDDEQLDAIRDNGGVAQMVAFRSYVADVDPRILEGITALRERYLSEGWAGASQADLIAYQDGVAGLRARYDDVTLAQFADHIDYAVARIGIEHVGISSDFDGGGGVEGWDDASETLNVTWELLRRGYSEDEIRALWGGNVLRILRAAEAAAQ</sequence>
<proteinExistence type="predicted"/>
<evidence type="ECO:0000256" key="1">
    <source>
        <dbReference type="SAM" id="SignalP"/>
    </source>
</evidence>
<feature type="signal peptide" evidence="1">
    <location>
        <begin position="1"/>
        <end position="21"/>
    </location>
</feature>
<dbReference type="PANTHER" id="PTHR10443:SF12">
    <property type="entry name" value="DIPEPTIDASE"/>
    <property type="match status" value="1"/>
</dbReference>
<gene>
    <name evidence="2" type="ORF">F1654_13635</name>
</gene>
<dbReference type="Gene3D" id="3.20.20.140">
    <property type="entry name" value="Metal-dependent hydrolases"/>
    <property type="match status" value="1"/>
</dbReference>
<keyword evidence="3" id="KW-1185">Reference proteome</keyword>
<dbReference type="RefSeq" id="WP_150024106.1">
    <property type="nucleotide sequence ID" value="NZ_VWOJ01000005.1"/>
</dbReference>
<dbReference type="GO" id="GO:0070573">
    <property type="term" value="F:metallodipeptidase activity"/>
    <property type="evidence" value="ECO:0007669"/>
    <property type="project" value="InterPro"/>
</dbReference>
<dbReference type="Proteomes" id="UP000325122">
    <property type="component" value="Unassembled WGS sequence"/>
</dbReference>
<evidence type="ECO:0000313" key="3">
    <source>
        <dbReference type="Proteomes" id="UP000325122"/>
    </source>
</evidence>
<protein>
    <submittedName>
        <fullName evidence="2">Membrane dipeptidase</fullName>
    </submittedName>
</protein>
<name>A0A5M6ZBC5_9PROT</name>
<dbReference type="InterPro" id="IPR032466">
    <property type="entry name" value="Metal_Hydrolase"/>
</dbReference>
<accession>A0A5M6ZBC5</accession>
<dbReference type="SUPFAM" id="SSF51556">
    <property type="entry name" value="Metallo-dependent hydrolases"/>
    <property type="match status" value="1"/>
</dbReference>
<dbReference type="EMBL" id="VWOJ01000005">
    <property type="protein sequence ID" value="KAA5801087.1"/>
    <property type="molecule type" value="Genomic_DNA"/>
</dbReference>
<comment type="caution">
    <text evidence="2">The sequence shown here is derived from an EMBL/GenBank/DDBJ whole genome shotgun (WGS) entry which is preliminary data.</text>
</comment>
<dbReference type="PROSITE" id="PS51365">
    <property type="entry name" value="RENAL_DIPEPTIDASE_2"/>
    <property type="match status" value="1"/>
</dbReference>